<evidence type="ECO:0000313" key="3">
    <source>
        <dbReference type="Proteomes" id="UP000499080"/>
    </source>
</evidence>
<protein>
    <recommendedName>
        <fullName evidence="1">Reverse transcriptase domain-containing protein</fullName>
    </recommendedName>
</protein>
<accession>A0A4Y2U1K7</accession>
<dbReference type="SUPFAM" id="SSF56672">
    <property type="entry name" value="DNA/RNA polymerases"/>
    <property type="match status" value="1"/>
</dbReference>
<dbReference type="InterPro" id="IPR000477">
    <property type="entry name" value="RT_dom"/>
</dbReference>
<feature type="domain" description="Reverse transcriptase" evidence="1">
    <location>
        <begin position="12"/>
        <end position="103"/>
    </location>
</feature>
<dbReference type="InterPro" id="IPR050951">
    <property type="entry name" value="Retrovirus_Pol_polyprotein"/>
</dbReference>
<comment type="caution">
    <text evidence="2">The sequence shown here is derived from an EMBL/GenBank/DDBJ whole genome shotgun (WGS) entry which is preliminary data.</text>
</comment>
<dbReference type="InterPro" id="IPR043128">
    <property type="entry name" value="Rev_trsase/Diguanyl_cyclase"/>
</dbReference>
<dbReference type="Gene3D" id="3.10.10.10">
    <property type="entry name" value="HIV Type 1 Reverse Transcriptase, subunit A, domain 1"/>
    <property type="match status" value="1"/>
</dbReference>
<gene>
    <name evidence="2" type="ORF">AVEN_56320_1</name>
</gene>
<dbReference type="AlphaFoldDB" id="A0A4Y2U1K7"/>
<dbReference type="Proteomes" id="UP000499080">
    <property type="component" value="Unassembled WGS sequence"/>
</dbReference>
<dbReference type="PANTHER" id="PTHR37984:SF13">
    <property type="entry name" value="RIBONUCLEASE H"/>
    <property type="match status" value="1"/>
</dbReference>
<dbReference type="OrthoDB" id="6537864at2759"/>
<reference evidence="2 3" key="1">
    <citation type="journal article" date="2019" name="Sci. Rep.">
        <title>Orb-weaving spider Araneus ventricosus genome elucidates the spidroin gene catalogue.</title>
        <authorList>
            <person name="Kono N."/>
            <person name="Nakamura H."/>
            <person name="Ohtoshi R."/>
            <person name="Moran D.A.P."/>
            <person name="Shinohara A."/>
            <person name="Yoshida Y."/>
            <person name="Fujiwara M."/>
            <person name="Mori M."/>
            <person name="Tomita M."/>
            <person name="Arakawa K."/>
        </authorList>
    </citation>
    <scope>NUCLEOTIDE SEQUENCE [LARGE SCALE GENOMIC DNA]</scope>
</reference>
<name>A0A4Y2U1K7_ARAVE</name>
<dbReference type="PANTHER" id="PTHR37984">
    <property type="entry name" value="PROTEIN CBG26694"/>
    <property type="match status" value="1"/>
</dbReference>
<proteinExistence type="predicted"/>
<dbReference type="GO" id="GO:0071897">
    <property type="term" value="P:DNA biosynthetic process"/>
    <property type="evidence" value="ECO:0007669"/>
    <property type="project" value="UniProtKB-ARBA"/>
</dbReference>
<keyword evidence="3" id="KW-1185">Reference proteome</keyword>
<evidence type="ECO:0000313" key="2">
    <source>
        <dbReference type="EMBL" id="GBO06895.1"/>
    </source>
</evidence>
<dbReference type="Gene3D" id="3.30.70.270">
    <property type="match status" value="1"/>
</dbReference>
<organism evidence="2 3">
    <name type="scientific">Araneus ventricosus</name>
    <name type="common">Orbweaver spider</name>
    <name type="synonym">Epeira ventricosa</name>
    <dbReference type="NCBI Taxonomy" id="182803"/>
    <lineage>
        <taxon>Eukaryota</taxon>
        <taxon>Metazoa</taxon>
        <taxon>Ecdysozoa</taxon>
        <taxon>Arthropoda</taxon>
        <taxon>Chelicerata</taxon>
        <taxon>Arachnida</taxon>
        <taxon>Araneae</taxon>
        <taxon>Araneomorphae</taxon>
        <taxon>Entelegynae</taxon>
        <taxon>Araneoidea</taxon>
        <taxon>Araneidae</taxon>
        <taxon>Araneus</taxon>
    </lineage>
</organism>
<dbReference type="Pfam" id="PF00078">
    <property type="entry name" value="RVT_1"/>
    <property type="match status" value="1"/>
</dbReference>
<sequence length="116" mass="13494">MKVHPESQKLLTIDMHTGLYVCKRLMYGLNAAPAIWQRYVDGLFQGMQEVKVFMDDARMTGSDEMSHFQALEEFFKKCEEQGLKLNLSKSQFFQNEINFGGHKMDANELHKTDEEI</sequence>
<dbReference type="EMBL" id="BGPR01033088">
    <property type="protein sequence ID" value="GBO06895.1"/>
    <property type="molecule type" value="Genomic_DNA"/>
</dbReference>
<evidence type="ECO:0000259" key="1">
    <source>
        <dbReference type="Pfam" id="PF00078"/>
    </source>
</evidence>
<dbReference type="InterPro" id="IPR043502">
    <property type="entry name" value="DNA/RNA_pol_sf"/>
</dbReference>